<name>A0ABR7CYZ3_9BACT</name>
<feature type="domain" description="DUF5117" evidence="3">
    <location>
        <begin position="127"/>
        <end position="294"/>
    </location>
</feature>
<dbReference type="Pfam" id="PF16313">
    <property type="entry name" value="DUF4953"/>
    <property type="match status" value="1"/>
</dbReference>
<keyword evidence="5" id="KW-0378">Hydrolase</keyword>
<evidence type="ECO:0000313" key="6">
    <source>
        <dbReference type="Proteomes" id="UP000646484"/>
    </source>
</evidence>
<evidence type="ECO:0000313" key="5">
    <source>
        <dbReference type="EMBL" id="MBC5620898.1"/>
    </source>
</evidence>
<evidence type="ECO:0000259" key="3">
    <source>
        <dbReference type="Pfam" id="PF17148"/>
    </source>
</evidence>
<feature type="signal peptide" evidence="1">
    <location>
        <begin position="1"/>
        <end position="22"/>
    </location>
</feature>
<dbReference type="InterPro" id="IPR033428">
    <property type="entry name" value="DUF5118"/>
</dbReference>
<dbReference type="RefSeq" id="WP_186975559.1">
    <property type="nucleotide sequence ID" value="NZ_JACOOH010000003.1"/>
</dbReference>
<dbReference type="Pfam" id="PF17148">
    <property type="entry name" value="DUF5117"/>
    <property type="match status" value="1"/>
</dbReference>
<feature type="chain" id="PRO_5046225602" evidence="1">
    <location>
        <begin position="23"/>
        <end position="868"/>
    </location>
</feature>
<dbReference type="Pfam" id="PF17162">
    <property type="entry name" value="DUF5118"/>
    <property type="match status" value="1"/>
</dbReference>
<evidence type="ECO:0000259" key="2">
    <source>
        <dbReference type="Pfam" id="PF16313"/>
    </source>
</evidence>
<proteinExistence type="predicted"/>
<dbReference type="PANTHER" id="PTHR38478:SF1">
    <property type="entry name" value="ZINC DEPENDENT METALLOPROTEASE DOMAIN LIPOPROTEIN"/>
    <property type="match status" value="1"/>
</dbReference>
<dbReference type="Proteomes" id="UP000646484">
    <property type="component" value="Unassembled WGS sequence"/>
</dbReference>
<reference evidence="5 6" key="1">
    <citation type="submission" date="2020-08" db="EMBL/GenBank/DDBJ databases">
        <title>Genome public.</title>
        <authorList>
            <person name="Liu C."/>
            <person name="Sun Q."/>
        </authorList>
    </citation>
    <scope>NUCLEOTIDE SEQUENCE [LARGE SCALE GENOMIC DNA]</scope>
    <source>
        <strain evidence="5 6">NSJ-56</strain>
    </source>
</reference>
<dbReference type="InterPro" id="IPR032534">
    <property type="entry name" value="EcxA_zinc-bd"/>
</dbReference>
<evidence type="ECO:0000259" key="4">
    <source>
        <dbReference type="Pfam" id="PF17162"/>
    </source>
</evidence>
<feature type="domain" description="DUF5118" evidence="4">
    <location>
        <begin position="37"/>
        <end position="83"/>
    </location>
</feature>
<comment type="caution">
    <text evidence="5">The sequence shown here is derived from an EMBL/GenBank/DDBJ whole genome shotgun (WGS) entry which is preliminary data.</text>
</comment>
<evidence type="ECO:0000256" key="1">
    <source>
        <dbReference type="SAM" id="SignalP"/>
    </source>
</evidence>
<dbReference type="EMBL" id="JACOOH010000003">
    <property type="protein sequence ID" value="MBC5620898.1"/>
    <property type="molecule type" value="Genomic_DNA"/>
</dbReference>
<protein>
    <submittedName>
        <fullName evidence="5">Zinc-dependent metalloprotease</fullName>
    </submittedName>
</protein>
<organism evidence="5 6">
    <name type="scientific">Butyricimonas hominis</name>
    <dbReference type="NCBI Taxonomy" id="2763032"/>
    <lineage>
        <taxon>Bacteria</taxon>
        <taxon>Pseudomonadati</taxon>
        <taxon>Bacteroidota</taxon>
        <taxon>Bacteroidia</taxon>
        <taxon>Bacteroidales</taxon>
        <taxon>Odoribacteraceae</taxon>
        <taxon>Butyricimonas</taxon>
    </lineage>
</organism>
<keyword evidence="5" id="KW-0482">Metalloprotease</keyword>
<keyword evidence="1" id="KW-0732">Signal</keyword>
<dbReference type="InterPro" id="IPR033413">
    <property type="entry name" value="DUF5117"/>
</dbReference>
<dbReference type="PANTHER" id="PTHR38478">
    <property type="entry name" value="PEPTIDASE M1A AND M12B"/>
    <property type="match status" value="1"/>
</dbReference>
<dbReference type="GO" id="GO:0008237">
    <property type="term" value="F:metallopeptidase activity"/>
    <property type="evidence" value="ECO:0007669"/>
    <property type="project" value="UniProtKB-KW"/>
</dbReference>
<feature type="domain" description="EcxA zinc-binding" evidence="2">
    <location>
        <begin position="426"/>
        <end position="731"/>
    </location>
</feature>
<keyword evidence="6" id="KW-1185">Reference proteome</keyword>
<accession>A0ABR7CYZ3</accession>
<gene>
    <name evidence="5" type="ORF">H8S64_07300</name>
</gene>
<sequence length="868" mass="97871">MRRIIYILLLLSLAAGVNDSFAAGRKKKDKRKKELTAYEKVFDGKKVQTARGLMTLHKIDDKVYVEFPLALLGKEMLFTSTIEGISDSGESAVGEFSGQGVPVRFTRADSVLQARLVVLGDLLNLSGDASVDPAIARSGMPGVYGNYKIEAFTPDGAAMLVDMSSLFMTHSIYTTPFADYAGNSFYGFVMRNHKFQEERTSLHSVKAYANNVVATCDLGYDVDHIFFGMFLMAKDMKVSVLANRILMLLPEQPMMPRLADYRVGTEVLRASALNASMEEVKPIHLAYRWRLEPSDPVAYHRGELVRPLKPIVFYMDTLIPEAYRPHVAAGVLEWNKAFEAIGFRDAIQVKDYPRDEPGFDLADVSHSTILFSPVKMYEVKSQMYSDPRTGEILSASIFIPVGYDPGFSYKAYTLAADPRVREQYLPVEIYGEQIRNDVAREMGKCLGFAENQLASSAYPVDSLRSPSFTREYGLSPSIMDRVPANYIARPGDMERGVALVQHGIGGYDYFLVKWLYRPVPGAVTPREETAVLDRWVAESRSNPYFRFGRFVWGMHRPVNDPRMQAFDLGDDPVKAFRYRLDNIKYIMENYGSLTWEDDKEMTARVNFRNVLTNAVSAELNRMLSHVGGVYINEVHADEDIPAYTVVPREQQRAIVRYALELAKSFDWMDDVAYMERYNIGMGNLPGEEMYLTILGGLLGKVGDLRLCAAKSDDAYTPDELMDDLYTYIWDGTIGKRALDEDERFMQRAFVAGIMATSAVAESASAFEKPERRMPFIADTKLVSWSPDTRSLHREEQRLAAARLSGTAPYSGFDGHYAVVKGYNAAPEFYSMLLRVRDLLKQNLASSSGDTREHYEYLLYRIGKALSKK</sequence>
<keyword evidence="5" id="KW-0645">Protease</keyword>